<dbReference type="FunFam" id="1.10.10.10:FF:000018">
    <property type="entry name" value="DNA-binding response regulator ResD"/>
    <property type="match status" value="1"/>
</dbReference>
<dbReference type="RefSeq" id="WP_116553929.1">
    <property type="nucleotide sequence ID" value="NZ_QCZG01000008.1"/>
</dbReference>
<dbReference type="FunFam" id="3.40.50.2300:FF:000001">
    <property type="entry name" value="DNA-binding response regulator PhoB"/>
    <property type="match status" value="1"/>
</dbReference>
<proteinExistence type="predicted"/>
<dbReference type="SUPFAM" id="SSF52172">
    <property type="entry name" value="CheY-like"/>
    <property type="match status" value="1"/>
</dbReference>
<dbReference type="Gene3D" id="1.10.10.10">
    <property type="entry name" value="Winged helix-like DNA-binding domain superfamily/Winged helix DNA-binding domain"/>
    <property type="match status" value="1"/>
</dbReference>
<dbReference type="GO" id="GO:0000156">
    <property type="term" value="F:phosphorelay response regulator activity"/>
    <property type="evidence" value="ECO:0007669"/>
    <property type="project" value="TreeGrafter"/>
</dbReference>
<evidence type="ECO:0000256" key="4">
    <source>
        <dbReference type="ARBA" id="ARBA00023015"/>
    </source>
</evidence>
<dbReference type="CDD" id="cd17574">
    <property type="entry name" value="REC_OmpR"/>
    <property type="match status" value="1"/>
</dbReference>
<dbReference type="AlphaFoldDB" id="A0A2U1K555"/>
<dbReference type="GO" id="GO:0032993">
    <property type="term" value="C:protein-DNA complex"/>
    <property type="evidence" value="ECO:0007669"/>
    <property type="project" value="TreeGrafter"/>
</dbReference>
<keyword evidence="6" id="KW-0804">Transcription</keyword>
<feature type="domain" description="Response regulatory" evidence="9">
    <location>
        <begin position="5"/>
        <end position="118"/>
    </location>
</feature>
<feature type="DNA-binding region" description="OmpR/PhoB-type" evidence="8">
    <location>
        <begin position="130"/>
        <end position="229"/>
    </location>
</feature>
<dbReference type="PANTHER" id="PTHR48111">
    <property type="entry name" value="REGULATOR OF RPOS"/>
    <property type="match status" value="1"/>
</dbReference>
<dbReference type="Pfam" id="PF00486">
    <property type="entry name" value="Trans_reg_C"/>
    <property type="match status" value="1"/>
</dbReference>
<dbReference type="PROSITE" id="PS50110">
    <property type="entry name" value="RESPONSE_REGULATORY"/>
    <property type="match status" value="1"/>
</dbReference>
<keyword evidence="3" id="KW-0902">Two-component regulatory system</keyword>
<protein>
    <submittedName>
        <fullName evidence="11">DNA-binding response regulator</fullName>
    </submittedName>
</protein>
<dbReference type="OrthoDB" id="9790442at2"/>
<evidence type="ECO:0000256" key="2">
    <source>
        <dbReference type="ARBA" id="ARBA00022553"/>
    </source>
</evidence>
<keyword evidence="4" id="KW-0805">Transcription regulation</keyword>
<dbReference type="Proteomes" id="UP000245998">
    <property type="component" value="Unassembled WGS sequence"/>
</dbReference>
<dbReference type="InterPro" id="IPR036388">
    <property type="entry name" value="WH-like_DNA-bd_sf"/>
</dbReference>
<evidence type="ECO:0000256" key="5">
    <source>
        <dbReference type="ARBA" id="ARBA00023125"/>
    </source>
</evidence>
<dbReference type="InterPro" id="IPR001789">
    <property type="entry name" value="Sig_transdc_resp-reg_receiver"/>
</dbReference>
<dbReference type="SMART" id="SM00448">
    <property type="entry name" value="REC"/>
    <property type="match status" value="1"/>
</dbReference>
<feature type="modified residue" description="4-aspartylphosphate" evidence="7">
    <location>
        <position position="54"/>
    </location>
</feature>
<dbReference type="CDD" id="cd00383">
    <property type="entry name" value="trans_reg_C"/>
    <property type="match status" value="1"/>
</dbReference>
<evidence type="ECO:0000256" key="7">
    <source>
        <dbReference type="PROSITE-ProRule" id="PRU00169"/>
    </source>
</evidence>
<dbReference type="PANTHER" id="PTHR48111:SF1">
    <property type="entry name" value="TWO-COMPONENT RESPONSE REGULATOR ORR33"/>
    <property type="match status" value="1"/>
</dbReference>
<comment type="caution">
    <text evidence="11">The sequence shown here is derived from an EMBL/GenBank/DDBJ whole genome shotgun (WGS) entry which is preliminary data.</text>
</comment>
<keyword evidence="2 7" id="KW-0597">Phosphoprotein</keyword>
<dbReference type="InterPro" id="IPR011006">
    <property type="entry name" value="CheY-like_superfamily"/>
</dbReference>
<sequence length="234" mass="27343">MKPYKLLIVDDEWNMRNLIKIYLKKENVQLTEARNGKEALSFIEKNGFDLILLDIMMPDMSGWEVCKEVRKARDIPILMLTARTDVKDIVRGLNGGADDYLTKPFAPEELIARVNALLRRTKKMDKANANRSLSFKDLTIDFESRTVLVNGEPAGLTPKEFELLYLLATHPKRVYTRDMLIERIWGPEHFRDDRTVDTHVKNIREKIRNKNLSYDPIQTVWGVGYQFERIETEE</sequence>
<evidence type="ECO:0000256" key="6">
    <source>
        <dbReference type="ARBA" id="ARBA00023163"/>
    </source>
</evidence>
<dbReference type="GO" id="GO:0000976">
    <property type="term" value="F:transcription cis-regulatory region binding"/>
    <property type="evidence" value="ECO:0007669"/>
    <property type="project" value="TreeGrafter"/>
</dbReference>
<evidence type="ECO:0000256" key="1">
    <source>
        <dbReference type="ARBA" id="ARBA00004496"/>
    </source>
</evidence>
<accession>A0A2U1K555</accession>
<evidence type="ECO:0000313" key="11">
    <source>
        <dbReference type="EMBL" id="PWA12512.1"/>
    </source>
</evidence>
<keyword evidence="12" id="KW-1185">Reference proteome</keyword>
<comment type="subcellular location">
    <subcellularLocation>
        <location evidence="1">Cytoplasm</location>
    </subcellularLocation>
</comment>
<dbReference type="Gene3D" id="6.10.250.690">
    <property type="match status" value="1"/>
</dbReference>
<name>A0A2U1K555_9BACI</name>
<feature type="domain" description="OmpR/PhoB-type" evidence="10">
    <location>
        <begin position="130"/>
        <end position="229"/>
    </location>
</feature>
<dbReference type="GO" id="GO:0006355">
    <property type="term" value="P:regulation of DNA-templated transcription"/>
    <property type="evidence" value="ECO:0007669"/>
    <property type="project" value="InterPro"/>
</dbReference>
<evidence type="ECO:0000256" key="8">
    <source>
        <dbReference type="PROSITE-ProRule" id="PRU01091"/>
    </source>
</evidence>
<evidence type="ECO:0000313" key="12">
    <source>
        <dbReference type="Proteomes" id="UP000245998"/>
    </source>
</evidence>
<reference evidence="11 12" key="1">
    <citation type="submission" date="2018-04" db="EMBL/GenBank/DDBJ databases">
        <title>Camelliibacillus theae gen. nov., sp. nov., isolated from Pu'er tea.</title>
        <authorList>
            <person name="Niu L."/>
        </authorList>
    </citation>
    <scope>NUCLEOTIDE SEQUENCE [LARGE SCALE GENOMIC DNA]</scope>
    <source>
        <strain evidence="11 12">T8</strain>
    </source>
</reference>
<dbReference type="EMBL" id="QCZG01000008">
    <property type="protein sequence ID" value="PWA12512.1"/>
    <property type="molecule type" value="Genomic_DNA"/>
</dbReference>
<dbReference type="SMART" id="SM00862">
    <property type="entry name" value="Trans_reg_C"/>
    <property type="match status" value="1"/>
</dbReference>
<keyword evidence="5 8" id="KW-0238">DNA-binding</keyword>
<evidence type="ECO:0000256" key="3">
    <source>
        <dbReference type="ARBA" id="ARBA00023012"/>
    </source>
</evidence>
<organism evidence="11 12">
    <name type="scientific">Pueribacillus theae</name>
    <dbReference type="NCBI Taxonomy" id="2171751"/>
    <lineage>
        <taxon>Bacteria</taxon>
        <taxon>Bacillati</taxon>
        <taxon>Bacillota</taxon>
        <taxon>Bacilli</taxon>
        <taxon>Bacillales</taxon>
        <taxon>Bacillaceae</taxon>
        <taxon>Pueribacillus</taxon>
    </lineage>
</organism>
<dbReference type="InterPro" id="IPR001867">
    <property type="entry name" value="OmpR/PhoB-type_DNA-bd"/>
</dbReference>
<evidence type="ECO:0000259" key="9">
    <source>
        <dbReference type="PROSITE" id="PS50110"/>
    </source>
</evidence>
<dbReference type="Gene3D" id="3.40.50.2300">
    <property type="match status" value="1"/>
</dbReference>
<gene>
    <name evidence="11" type="ORF">DCC39_05735</name>
</gene>
<dbReference type="GO" id="GO:0005829">
    <property type="term" value="C:cytosol"/>
    <property type="evidence" value="ECO:0007669"/>
    <property type="project" value="TreeGrafter"/>
</dbReference>
<evidence type="ECO:0000259" key="10">
    <source>
        <dbReference type="PROSITE" id="PS51755"/>
    </source>
</evidence>
<dbReference type="InterPro" id="IPR039420">
    <property type="entry name" value="WalR-like"/>
</dbReference>
<dbReference type="PROSITE" id="PS51755">
    <property type="entry name" value="OMPR_PHOB"/>
    <property type="match status" value="1"/>
</dbReference>
<dbReference type="Pfam" id="PF00072">
    <property type="entry name" value="Response_reg"/>
    <property type="match status" value="1"/>
</dbReference>